<evidence type="ECO:0000256" key="1">
    <source>
        <dbReference type="PROSITE-ProRule" id="PRU00169"/>
    </source>
</evidence>
<dbReference type="InterPro" id="IPR011006">
    <property type="entry name" value="CheY-like_superfamily"/>
</dbReference>
<evidence type="ECO:0000259" key="3">
    <source>
        <dbReference type="PROSITE" id="PS51832"/>
    </source>
</evidence>
<dbReference type="Gene3D" id="1.10.3210.10">
    <property type="entry name" value="Hypothetical protein af1432"/>
    <property type="match status" value="1"/>
</dbReference>
<accession>A0A2S6HGZ0</accession>
<dbReference type="PROSITE" id="PS50110">
    <property type="entry name" value="RESPONSE_REGULATORY"/>
    <property type="match status" value="1"/>
</dbReference>
<dbReference type="SMART" id="SM00471">
    <property type="entry name" value="HDc"/>
    <property type="match status" value="1"/>
</dbReference>
<gene>
    <name evidence="4" type="ORF">B0F87_103323</name>
</gene>
<organism evidence="4 5">
    <name type="scientific">Methylobacter tundripaludum</name>
    <dbReference type="NCBI Taxonomy" id="173365"/>
    <lineage>
        <taxon>Bacteria</taxon>
        <taxon>Pseudomonadati</taxon>
        <taxon>Pseudomonadota</taxon>
        <taxon>Gammaproteobacteria</taxon>
        <taxon>Methylococcales</taxon>
        <taxon>Methylococcaceae</taxon>
        <taxon>Methylobacter</taxon>
    </lineage>
</organism>
<dbReference type="CDD" id="cd00077">
    <property type="entry name" value="HDc"/>
    <property type="match status" value="1"/>
</dbReference>
<comment type="caution">
    <text evidence="4">The sequence shown here is derived from an EMBL/GenBank/DDBJ whole genome shotgun (WGS) entry which is preliminary data.</text>
</comment>
<keyword evidence="1" id="KW-0597">Phosphoprotein</keyword>
<dbReference type="Proteomes" id="UP000240010">
    <property type="component" value="Unassembled WGS sequence"/>
</dbReference>
<dbReference type="PANTHER" id="PTHR45228:SF5">
    <property type="entry name" value="CYCLIC DI-GMP PHOSPHODIESTERASE VC_1348-RELATED"/>
    <property type="match status" value="1"/>
</dbReference>
<dbReference type="InterPro" id="IPR003607">
    <property type="entry name" value="HD/PDEase_dom"/>
</dbReference>
<protein>
    <submittedName>
        <fullName evidence="4">Putative two-component system response regulator</fullName>
    </submittedName>
</protein>
<dbReference type="EMBL" id="PTIZ01000003">
    <property type="protein sequence ID" value="PPK76716.1"/>
    <property type="molecule type" value="Genomic_DNA"/>
</dbReference>
<dbReference type="Pfam" id="PF00072">
    <property type="entry name" value="Response_reg"/>
    <property type="match status" value="1"/>
</dbReference>
<dbReference type="Pfam" id="PF13487">
    <property type="entry name" value="HD_5"/>
    <property type="match status" value="1"/>
</dbReference>
<reference evidence="4 5" key="1">
    <citation type="submission" date="2018-02" db="EMBL/GenBank/DDBJ databases">
        <title>Subsurface microbial communities from deep shales in Ohio and West Virginia, USA.</title>
        <authorList>
            <person name="Wrighton K."/>
        </authorList>
    </citation>
    <scope>NUCLEOTIDE SEQUENCE [LARGE SCALE GENOMIC DNA]</scope>
    <source>
        <strain evidence="4 5">OWC-DMM</strain>
    </source>
</reference>
<feature type="domain" description="Response regulatory" evidence="2">
    <location>
        <begin position="8"/>
        <end position="124"/>
    </location>
</feature>
<evidence type="ECO:0000313" key="4">
    <source>
        <dbReference type="EMBL" id="PPK76716.1"/>
    </source>
</evidence>
<dbReference type="RefSeq" id="WP_104428378.1">
    <property type="nucleotide sequence ID" value="NZ_PTIZ01000003.1"/>
</dbReference>
<dbReference type="SMART" id="SM00448">
    <property type="entry name" value="REC"/>
    <property type="match status" value="1"/>
</dbReference>
<dbReference type="InterPro" id="IPR037522">
    <property type="entry name" value="HD_GYP_dom"/>
</dbReference>
<proteinExistence type="predicted"/>
<feature type="modified residue" description="4-aspartylphosphate" evidence="1">
    <location>
        <position position="57"/>
    </location>
</feature>
<dbReference type="SUPFAM" id="SSF109604">
    <property type="entry name" value="HD-domain/PDEase-like"/>
    <property type="match status" value="1"/>
</dbReference>
<feature type="domain" description="HD-GYP" evidence="3">
    <location>
        <begin position="151"/>
        <end position="362"/>
    </location>
</feature>
<dbReference type="PANTHER" id="PTHR45228">
    <property type="entry name" value="CYCLIC DI-GMP PHOSPHODIESTERASE TM_0186-RELATED"/>
    <property type="match status" value="1"/>
</dbReference>
<evidence type="ECO:0000259" key="2">
    <source>
        <dbReference type="PROSITE" id="PS50110"/>
    </source>
</evidence>
<dbReference type="GO" id="GO:0000160">
    <property type="term" value="P:phosphorelay signal transduction system"/>
    <property type="evidence" value="ECO:0007669"/>
    <property type="project" value="InterPro"/>
</dbReference>
<dbReference type="InterPro" id="IPR001789">
    <property type="entry name" value="Sig_transdc_resp-reg_receiver"/>
</dbReference>
<dbReference type="InterPro" id="IPR052020">
    <property type="entry name" value="Cyclic_di-GMP/3'3'-cGAMP_PDE"/>
</dbReference>
<evidence type="ECO:0000313" key="5">
    <source>
        <dbReference type="Proteomes" id="UP000240010"/>
    </source>
</evidence>
<dbReference type="PROSITE" id="PS51832">
    <property type="entry name" value="HD_GYP"/>
    <property type="match status" value="1"/>
</dbReference>
<dbReference type="Gene3D" id="3.40.50.2300">
    <property type="match status" value="1"/>
</dbReference>
<dbReference type="AlphaFoldDB" id="A0A2S6HGZ0"/>
<dbReference type="SUPFAM" id="SSF52172">
    <property type="entry name" value="CheY-like"/>
    <property type="match status" value="1"/>
</dbReference>
<sequence>MSEITLQTILIVDDSPENLTVLSELLQPIYRVRVATSGRKALRIAGTAPCPDLIMLDVMMPGMDGYQVFEHLRADPSTRDIPVIFVTAMDSTEAELHGLDVGAVDYITKPIVPPVVLARVHTQLELKQARDWLRDENCYLEAEIAKRMAENELIQEVSIRALAHLAETRDPETGNHILRTQGYVQQLAQKLQNHPLFSATLNDRYIQLLARSAPLHDIGKVGIPDAILQKPGKLTPEEWEIMKTHARLGAVAIEEAELDVERPVVFLTLAKEIALRHHEKWDGSGYPDGLAGEAIPVSARIMALADVFDALISRRVYKEPMPYDEVRSIIAAGRGRHFDPDMVDAFLTHFSTFCDIAERHRDPIPD</sequence>
<dbReference type="CDD" id="cd19920">
    <property type="entry name" value="REC_PA4781-like"/>
    <property type="match status" value="1"/>
</dbReference>
<name>A0A2S6HGZ0_9GAMM</name>
<dbReference type="GO" id="GO:0008081">
    <property type="term" value="F:phosphoric diester hydrolase activity"/>
    <property type="evidence" value="ECO:0007669"/>
    <property type="project" value="UniProtKB-ARBA"/>
</dbReference>